<organism evidence="1 2">
    <name type="scientific">Streptococcus oralis subsp. tigurinus</name>
    <dbReference type="NCBI Taxonomy" id="1077464"/>
    <lineage>
        <taxon>Bacteria</taxon>
        <taxon>Bacillati</taxon>
        <taxon>Bacillota</taxon>
        <taxon>Bacilli</taxon>
        <taxon>Lactobacillales</taxon>
        <taxon>Streptococcaceae</taxon>
        <taxon>Streptococcus</taxon>
    </lineage>
</organism>
<sequence>MFFWYNLKRENLSRRVYVYFNRDFLISILYELKNELNSKDEKELQDQNEDFLRFKLNKLFKLYEKGEREFSLPEFKKLSYESDGRKYNDFYNSMLYSEICFNYLDRGIIGTFVQNKITEAESEEEIKQKRRAEKIQNLILSMNEEYRLTCPKNACKIRRSERTIKRTVYPSFLLLCF</sequence>
<dbReference type="AlphaFoldDB" id="A0A1X0WXL6"/>
<evidence type="ECO:0000313" key="2">
    <source>
        <dbReference type="Proteomes" id="UP000192532"/>
    </source>
</evidence>
<gene>
    <name evidence="1" type="ORF">ATE37_08375</name>
</gene>
<name>A0A1X0WXL6_STROR</name>
<protein>
    <submittedName>
        <fullName evidence="1">Uncharacterized protein</fullName>
    </submittedName>
</protein>
<dbReference type="Proteomes" id="UP000192532">
    <property type="component" value="Unassembled WGS sequence"/>
</dbReference>
<evidence type="ECO:0000313" key="1">
    <source>
        <dbReference type="EMBL" id="ORJ31512.1"/>
    </source>
</evidence>
<proteinExistence type="predicted"/>
<reference evidence="1 2" key="1">
    <citation type="journal article" date="2016" name="PLoS ONE">
        <title>Comparative Genomics Analysis of Streptococcus tigurinus Strains Identifies Genetic Elements Specifically and Uniquely Present in Highly Virulent Strains.</title>
        <authorList>
            <person name="Diene S.M."/>
            <person name="Francois P."/>
            <person name="Zbinden A."/>
            <person name="Entenza J.M."/>
            <person name="Resch G."/>
        </authorList>
    </citation>
    <scope>NUCLEOTIDE SEQUENCE [LARGE SCALE GENOMIC DNA]</scope>
    <source>
        <strain evidence="1 2">859</strain>
    </source>
</reference>
<dbReference type="EMBL" id="LNVH01000010">
    <property type="protein sequence ID" value="ORJ31512.1"/>
    <property type="molecule type" value="Genomic_DNA"/>
</dbReference>
<comment type="caution">
    <text evidence="1">The sequence shown here is derived from an EMBL/GenBank/DDBJ whole genome shotgun (WGS) entry which is preliminary data.</text>
</comment>
<accession>A0A1X0WXL6</accession>